<evidence type="ECO:0000313" key="1">
    <source>
        <dbReference type="EMBL" id="OMP12075.1"/>
    </source>
</evidence>
<accession>A0A1R3KYB2</accession>
<organism evidence="1 2">
    <name type="scientific">Corchorus capsularis</name>
    <name type="common">Jute</name>
    <dbReference type="NCBI Taxonomy" id="210143"/>
    <lineage>
        <taxon>Eukaryota</taxon>
        <taxon>Viridiplantae</taxon>
        <taxon>Streptophyta</taxon>
        <taxon>Embryophyta</taxon>
        <taxon>Tracheophyta</taxon>
        <taxon>Spermatophyta</taxon>
        <taxon>Magnoliopsida</taxon>
        <taxon>eudicotyledons</taxon>
        <taxon>Gunneridae</taxon>
        <taxon>Pentapetalae</taxon>
        <taxon>rosids</taxon>
        <taxon>malvids</taxon>
        <taxon>Malvales</taxon>
        <taxon>Malvaceae</taxon>
        <taxon>Grewioideae</taxon>
        <taxon>Apeibeae</taxon>
        <taxon>Corchorus</taxon>
    </lineage>
</organism>
<gene>
    <name evidence="1" type="ORF">CCACVL1_00141</name>
</gene>
<keyword evidence="2" id="KW-1185">Reference proteome</keyword>
<dbReference type="AlphaFoldDB" id="A0A1R3KYB2"/>
<dbReference type="EMBL" id="AWWV01000468">
    <property type="protein sequence ID" value="OMP12075.1"/>
    <property type="molecule type" value="Genomic_DNA"/>
</dbReference>
<comment type="caution">
    <text evidence="1">The sequence shown here is derived from an EMBL/GenBank/DDBJ whole genome shotgun (WGS) entry which is preliminary data.</text>
</comment>
<evidence type="ECO:0000313" key="2">
    <source>
        <dbReference type="Proteomes" id="UP000188268"/>
    </source>
</evidence>
<name>A0A1R3KYB2_COCAP</name>
<proteinExistence type="predicted"/>
<reference evidence="1 2" key="1">
    <citation type="submission" date="2013-09" db="EMBL/GenBank/DDBJ databases">
        <title>Corchorus capsularis genome sequencing.</title>
        <authorList>
            <person name="Alam M."/>
            <person name="Haque M.S."/>
            <person name="Islam M.S."/>
            <person name="Emdad E.M."/>
            <person name="Islam M.M."/>
            <person name="Ahmed B."/>
            <person name="Halim A."/>
            <person name="Hossen Q.M.M."/>
            <person name="Hossain M.Z."/>
            <person name="Ahmed R."/>
            <person name="Khan M.M."/>
            <person name="Islam R."/>
            <person name="Rashid M.M."/>
            <person name="Khan S.A."/>
            <person name="Rahman M.S."/>
            <person name="Alam M."/>
        </authorList>
    </citation>
    <scope>NUCLEOTIDE SEQUENCE [LARGE SCALE GENOMIC DNA]</scope>
    <source>
        <strain evidence="2">cv. CVL-1</strain>
        <tissue evidence="1">Whole seedling</tissue>
    </source>
</reference>
<protein>
    <submittedName>
        <fullName evidence="1">Uncharacterized protein</fullName>
    </submittedName>
</protein>
<dbReference type="Gramene" id="OMP12075">
    <property type="protein sequence ID" value="OMP12075"/>
    <property type="gene ID" value="CCACVL1_00141"/>
</dbReference>
<sequence>MAKQLCMRTLLHTVNIIAIALALLLLIMSIMTPLGALAKGPMPPIGCDPQPRRHLLKLPCPRPPP</sequence>
<dbReference type="Proteomes" id="UP000188268">
    <property type="component" value="Unassembled WGS sequence"/>
</dbReference>